<dbReference type="EMBL" id="MFLD01000028">
    <property type="protein sequence ID" value="OGG59244.1"/>
    <property type="molecule type" value="Genomic_DNA"/>
</dbReference>
<evidence type="ECO:0000313" key="1">
    <source>
        <dbReference type="EMBL" id="OGG59244.1"/>
    </source>
</evidence>
<dbReference type="Proteomes" id="UP000178042">
    <property type="component" value="Unassembled WGS sequence"/>
</dbReference>
<dbReference type="AlphaFoldDB" id="A0A1F6DCU9"/>
<name>A0A1F6DCU9_9BACT</name>
<accession>A0A1F6DCU9</accession>
<protein>
    <submittedName>
        <fullName evidence="1">Uncharacterized protein</fullName>
    </submittedName>
</protein>
<proteinExistence type="predicted"/>
<gene>
    <name evidence="1" type="ORF">A3C86_02360</name>
</gene>
<reference evidence="1 2" key="1">
    <citation type="journal article" date="2016" name="Nat. Commun.">
        <title>Thousands of microbial genomes shed light on interconnected biogeochemical processes in an aquifer system.</title>
        <authorList>
            <person name="Anantharaman K."/>
            <person name="Brown C.T."/>
            <person name="Hug L.A."/>
            <person name="Sharon I."/>
            <person name="Castelle C.J."/>
            <person name="Probst A.J."/>
            <person name="Thomas B.C."/>
            <person name="Singh A."/>
            <person name="Wilkins M.J."/>
            <person name="Karaoz U."/>
            <person name="Brodie E.L."/>
            <person name="Williams K.H."/>
            <person name="Hubbard S.S."/>
            <person name="Banfield J.F."/>
        </authorList>
    </citation>
    <scope>NUCLEOTIDE SEQUENCE [LARGE SCALE GENOMIC DNA]</scope>
</reference>
<comment type="caution">
    <text evidence="1">The sequence shown here is derived from an EMBL/GenBank/DDBJ whole genome shotgun (WGS) entry which is preliminary data.</text>
</comment>
<evidence type="ECO:0000313" key="2">
    <source>
        <dbReference type="Proteomes" id="UP000178042"/>
    </source>
</evidence>
<organism evidence="1 2">
    <name type="scientific">Candidatus Kaiserbacteria bacterium RIFCSPHIGHO2_02_FULL_49_16</name>
    <dbReference type="NCBI Taxonomy" id="1798490"/>
    <lineage>
        <taxon>Bacteria</taxon>
        <taxon>Candidatus Kaiseribacteriota</taxon>
    </lineage>
</organism>
<sequence length="75" mass="8334">MSANIIEKMKEMTMAAKKKTHGVAPPHVVQVSASQLWDIKEYAAMGSREAQEFVDSLITACPKRTRTVSKKQSRA</sequence>